<keyword evidence="8 9" id="KW-0807">Transducer</keyword>
<dbReference type="GO" id="GO:0005886">
    <property type="term" value="C:plasma membrane"/>
    <property type="evidence" value="ECO:0000318"/>
    <property type="project" value="GO_Central"/>
</dbReference>
<gene>
    <name evidence="12" type="ORF">TRIADDRAFT_58723</name>
</gene>
<keyword evidence="3 9" id="KW-0812">Transmembrane</keyword>
<dbReference type="OMA" id="NCILMIV"/>
<dbReference type="Pfam" id="PF00001">
    <property type="entry name" value="7tm_1"/>
    <property type="match status" value="1"/>
</dbReference>
<keyword evidence="4 10" id="KW-1133">Transmembrane helix</keyword>
<dbReference type="CDD" id="cd00637">
    <property type="entry name" value="7tm_classA_rhodopsin-like"/>
    <property type="match status" value="1"/>
</dbReference>
<dbReference type="PROSITE" id="PS00237">
    <property type="entry name" value="G_PROTEIN_RECEP_F1_1"/>
    <property type="match status" value="1"/>
</dbReference>
<evidence type="ECO:0000256" key="1">
    <source>
        <dbReference type="ARBA" id="ARBA00004651"/>
    </source>
</evidence>
<name>B3S3H5_TRIAD</name>
<dbReference type="InterPro" id="IPR000276">
    <property type="entry name" value="GPCR_Rhodpsn"/>
</dbReference>
<evidence type="ECO:0000256" key="2">
    <source>
        <dbReference type="ARBA" id="ARBA00022475"/>
    </source>
</evidence>
<dbReference type="GO" id="GO:0004930">
    <property type="term" value="F:G protein-coupled receptor activity"/>
    <property type="evidence" value="ECO:0000318"/>
    <property type="project" value="GO_Central"/>
</dbReference>
<dbReference type="HOGENOM" id="CLU_009579_3_3_1"/>
<dbReference type="RefSeq" id="XP_002114658.1">
    <property type="nucleotide sequence ID" value="XM_002114622.1"/>
</dbReference>
<dbReference type="PhylomeDB" id="B3S3H5"/>
<dbReference type="InterPro" id="IPR017452">
    <property type="entry name" value="GPCR_Rhodpsn_7TM"/>
</dbReference>
<feature type="domain" description="G-protein coupled receptors family 1 profile" evidence="11">
    <location>
        <begin position="45"/>
        <end position="304"/>
    </location>
</feature>
<feature type="transmembrane region" description="Helical" evidence="10">
    <location>
        <begin position="145"/>
        <end position="165"/>
    </location>
</feature>
<protein>
    <recommendedName>
        <fullName evidence="11">G-protein coupled receptors family 1 profile domain-containing protein</fullName>
    </recommendedName>
</protein>
<feature type="transmembrane region" description="Helical" evidence="10">
    <location>
        <begin position="30"/>
        <end position="53"/>
    </location>
</feature>
<dbReference type="eggNOG" id="KOG3656">
    <property type="taxonomic scope" value="Eukaryota"/>
</dbReference>
<feature type="transmembrane region" description="Helical" evidence="10">
    <location>
        <begin position="251"/>
        <end position="275"/>
    </location>
</feature>
<dbReference type="EMBL" id="DS985248">
    <property type="protein sequence ID" value="EDV22792.1"/>
    <property type="molecule type" value="Genomic_DNA"/>
</dbReference>
<dbReference type="CTD" id="6755871"/>
<keyword evidence="2" id="KW-1003">Cell membrane</keyword>
<dbReference type="InParanoid" id="B3S3H5"/>
<sequence>MALYPNCSPQDYFLNTSFYRAEESPVTKNILLSILSTLAVLAIGGNSLAILVVYRTRSLHDPSGILLAGLASIDLAVGIVCILTSVIYHCLDGYIISETSCIIRGYLITTLIGASYSTVALIALDRCFAIHKPLHYRLYVTNKRILQVLITNIVSIGILSAMPFAGLQDQGLGQFEYVHYISGCWLDITNHPKNFLFSLFIALAVNCILMIVIIAYIVILIEAQRIDRKLVLLKSSFAEKRQWLRKSTRTTLLLIGVFLICTIPSSAFTLLAIIHCKPIASPLTYKILIHWGIYINTTINPFLFGFTHKDFRQGYRHVFSRFSLLGTRVSHVHFNQ</sequence>
<dbReference type="KEGG" id="tad:TRIADDRAFT_58723"/>
<dbReference type="GeneID" id="6755871"/>
<dbReference type="Proteomes" id="UP000009022">
    <property type="component" value="Unassembled WGS sequence"/>
</dbReference>
<evidence type="ECO:0000313" key="12">
    <source>
        <dbReference type="EMBL" id="EDV22792.1"/>
    </source>
</evidence>
<dbReference type="OrthoDB" id="5969463at2759"/>
<organism evidence="12 13">
    <name type="scientific">Trichoplax adhaerens</name>
    <name type="common">Trichoplax reptans</name>
    <dbReference type="NCBI Taxonomy" id="10228"/>
    <lineage>
        <taxon>Eukaryota</taxon>
        <taxon>Metazoa</taxon>
        <taxon>Placozoa</taxon>
        <taxon>Uniplacotomia</taxon>
        <taxon>Trichoplacea</taxon>
        <taxon>Trichoplacidae</taxon>
        <taxon>Trichoplax</taxon>
    </lineage>
</organism>
<feature type="transmembrane region" description="Helical" evidence="10">
    <location>
        <begin position="103"/>
        <end position="124"/>
    </location>
</feature>
<evidence type="ECO:0000256" key="4">
    <source>
        <dbReference type="ARBA" id="ARBA00022989"/>
    </source>
</evidence>
<evidence type="ECO:0000256" key="10">
    <source>
        <dbReference type="SAM" id="Phobius"/>
    </source>
</evidence>
<keyword evidence="6 10" id="KW-0472">Membrane</keyword>
<evidence type="ECO:0000256" key="7">
    <source>
        <dbReference type="ARBA" id="ARBA00023170"/>
    </source>
</evidence>
<dbReference type="Gene3D" id="1.20.1070.10">
    <property type="entry name" value="Rhodopsin 7-helix transmembrane proteins"/>
    <property type="match status" value="1"/>
</dbReference>
<evidence type="ECO:0000259" key="11">
    <source>
        <dbReference type="PROSITE" id="PS50262"/>
    </source>
</evidence>
<evidence type="ECO:0000256" key="6">
    <source>
        <dbReference type="ARBA" id="ARBA00023136"/>
    </source>
</evidence>
<evidence type="ECO:0000256" key="9">
    <source>
        <dbReference type="RuleBase" id="RU000688"/>
    </source>
</evidence>
<accession>B3S3H5</accession>
<proteinExistence type="inferred from homology"/>
<evidence type="ECO:0000256" key="8">
    <source>
        <dbReference type="ARBA" id="ARBA00023224"/>
    </source>
</evidence>
<dbReference type="SUPFAM" id="SSF81321">
    <property type="entry name" value="Family A G protein-coupled receptor-like"/>
    <property type="match status" value="1"/>
</dbReference>
<dbReference type="PRINTS" id="PR00237">
    <property type="entry name" value="GPCRRHODOPSN"/>
</dbReference>
<feature type="transmembrane region" description="Helical" evidence="10">
    <location>
        <begin position="195"/>
        <end position="221"/>
    </location>
</feature>
<keyword evidence="5 9" id="KW-0297">G-protein coupled receptor</keyword>
<comment type="subcellular location">
    <subcellularLocation>
        <location evidence="1">Cell membrane</location>
        <topology evidence="1">Multi-pass membrane protein</topology>
    </subcellularLocation>
</comment>
<comment type="similarity">
    <text evidence="9">Belongs to the G-protein coupled receptor 1 family.</text>
</comment>
<dbReference type="AlphaFoldDB" id="B3S3H5"/>
<evidence type="ECO:0000256" key="3">
    <source>
        <dbReference type="ARBA" id="ARBA00022692"/>
    </source>
</evidence>
<dbReference type="SMART" id="SM01381">
    <property type="entry name" value="7TM_GPCR_Srsx"/>
    <property type="match status" value="1"/>
</dbReference>
<dbReference type="PANTHER" id="PTHR24249">
    <property type="entry name" value="HISTAMINE RECEPTOR-RELATED G-PROTEIN COUPLED RECEPTOR"/>
    <property type="match status" value="1"/>
</dbReference>
<dbReference type="PANTHER" id="PTHR24249:SF411">
    <property type="entry name" value="G-PROTEIN COUPLED RECEPTORS FAMILY 1 PROFILE DOMAIN-CONTAINING PROTEIN"/>
    <property type="match status" value="1"/>
</dbReference>
<feature type="transmembrane region" description="Helical" evidence="10">
    <location>
        <begin position="65"/>
        <end position="88"/>
    </location>
</feature>
<reference evidence="12 13" key="1">
    <citation type="journal article" date="2008" name="Nature">
        <title>The Trichoplax genome and the nature of placozoans.</title>
        <authorList>
            <person name="Srivastava M."/>
            <person name="Begovic E."/>
            <person name="Chapman J."/>
            <person name="Putnam N.H."/>
            <person name="Hellsten U."/>
            <person name="Kawashima T."/>
            <person name="Kuo A."/>
            <person name="Mitros T."/>
            <person name="Salamov A."/>
            <person name="Carpenter M.L."/>
            <person name="Signorovitch A.Y."/>
            <person name="Moreno M.A."/>
            <person name="Kamm K."/>
            <person name="Grimwood J."/>
            <person name="Schmutz J."/>
            <person name="Shapiro H."/>
            <person name="Grigoriev I.V."/>
            <person name="Buss L.W."/>
            <person name="Schierwater B."/>
            <person name="Dellaporta S.L."/>
            <person name="Rokhsar D.S."/>
        </authorList>
    </citation>
    <scope>NUCLEOTIDE SEQUENCE [LARGE SCALE GENOMIC DNA]</scope>
    <source>
        <strain evidence="12 13">Grell-BS-1999</strain>
    </source>
</reference>
<evidence type="ECO:0000256" key="5">
    <source>
        <dbReference type="ARBA" id="ARBA00023040"/>
    </source>
</evidence>
<feature type="transmembrane region" description="Helical" evidence="10">
    <location>
        <begin position="287"/>
        <end position="306"/>
    </location>
</feature>
<dbReference type="GO" id="GO:0007186">
    <property type="term" value="P:G protein-coupled receptor signaling pathway"/>
    <property type="evidence" value="ECO:0000318"/>
    <property type="project" value="GO_Central"/>
</dbReference>
<dbReference type="InterPro" id="IPR050569">
    <property type="entry name" value="TAAR"/>
</dbReference>
<dbReference type="PROSITE" id="PS50262">
    <property type="entry name" value="G_PROTEIN_RECEP_F1_2"/>
    <property type="match status" value="1"/>
</dbReference>
<keyword evidence="7 9" id="KW-0675">Receptor</keyword>
<dbReference type="FunCoup" id="B3S3H5">
    <property type="interactions" value="100"/>
</dbReference>
<evidence type="ECO:0000313" key="13">
    <source>
        <dbReference type="Proteomes" id="UP000009022"/>
    </source>
</evidence>
<dbReference type="STRING" id="10228.B3S3H5"/>
<keyword evidence="13" id="KW-1185">Reference proteome</keyword>